<evidence type="ECO:0000313" key="2">
    <source>
        <dbReference type="EMBL" id="CAH0517899.1"/>
    </source>
</evidence>
<dbReference type="Gene3D" id="2.30.30.140">
    <property type="match status" value="1"/>
</dbReference>
<sequence length="360" mass="39981">MATGLPRSASLSCDTPSGSDLKTKSKLHMAPSSMVSAASSPLKPGMDVSLEKKQEEYEAEVKASMQKKPSINKTRRDRSSKPKKKDTASCVGYYIDALDKKMLWGEAKIVDCNLTTQKIKVHFVGWNSNHDVWTDAMSISAHGRYAHCMKDRNVKSWNGDMHLFDDMLGSMDEAMFATAPAPLENKKRVAVLPLSAAKKAKMIKKSACTTRDCKSERSVLKRKSDVGSGKKDQVKHVAATPKVVKSNGHKPKVSKHTAQGVKAKRSAEEKRKLPRDTKKQKRKRHQSNAATTSKTRPSAKNGVILPNDLPLFRNLEMDDGTVMDFSVHREKARKEREAMGSFLDKCALIWKNQQKSLSVG</sequence>
<feature type="region of interest" description="Disordered" evidence="1">
    <location>
        <begin position="205"/>
        <end position="305"/>
    </location>
</feature>
<feature type="compositionally biased region" description="Basic and acidic residues" evidence="1">
    <location>
        <begin position="265"/>
        <end position="277"/>
    </location>
</feature>
<keyword evidence="3" id="KW-1185">Reference proteome</keyword>
<feature type="compositionally biased region" description="Low complexity" evidence="1">
    <location>
        <begin position="29"/>
        <end position="41"/>
    </location>
</feature>
<dbReference type="SUPFAM" id="SSF54160">
    <property type="entry name" value="Chromo domain-like"/>
    <property type="match status" value="1"/>
</dbReference>
<evidence type="ECO:0000256" key="1">
    <source>
        <dbReference type="SAM" id="MobiDB-lite"/>
    </source>
</evidence>
<dbReference type="CDD" id="cd20104">
    <property type="entry name" value="MBT_PHF20L1-like"/>
    <property type="match status" value="1"/>
</dbReference>
<evidence type="ECO:0000313" key="3">
    <source>
        <dbReference type="Proteomes" id="UP001158986"/>
    </source>
</evidence>
<dbReference type="Proteomes" id="UP001158986">
    <property type="component" value="Unassembled WGS sequence"/>
</dbReference>
<feature type="region of interest" description="Disordered" evidence="1">
    <location>
        <begin position="1"/>
        <end position="86"/>
    </location>
</feature>
<feature type="compositionally biased region" description="Polar residues" evidence="1">
    <location>
        <begin position="287"/>
        <end position="298"/>
    </location>
</feature>
<feature type="compositionally biased region" description="Basic residues" evidence="1">
    <location>
        <begin position="73"/>
        <end position="84"/>
    </location>
</feature>
<proteinExistence type="predicted"/>
<dbReference type="InterPro" id="IPR016197">
    <property type="entry name" value="Chromo-like_dom_sf"/>
</dbReference>
<comment type="caution">
    <text evidence="2">The sequence shown here is derived from an EMBL/GenBank/DDBJ whole genome shotgun (WGS) entry which is preliminary data.</text>
</comment>
<name>A0ABN8D0P8_9STRA</name>
<dbReference type="EMBL" id="CAKLCB010000253">
    <property type="protein sequence ID" value="CAH0517899.1"/>
    <property type="molecule type" value="Genomic_DNA"/>
</dbReference>
<gene>
    <name evidence="2" type="ORF">PBS001_LOCUS4485</name>
</gene>
<feature type="compositionally biased region" description="Polar residues" evidence="1">
    <location>
        <begin position="9"/>
        <end position="20"/>
    </location>
</feature>
<reference evidence="2 3" key="1">
    <citation type="submission" date="2021-11" db="EMBL/GenBank/DDBJ databases">
        <authorList>
            <person name="Islam A."/>
            <person name="Islam S."/>
            <person name="Flora M.S."/>
            <person name="Rahman M."/>
            <person name="Ziaur R.M."/>
            <person name="Epstein J.H."/>
            <person name="Hassan M."/>
            <person name="Klassen M."/>
            <person name="Woodard K."/>
            <person name="Webb A."/>
            <person name="Webby R.J."/>
            <person name="El Zowalaty M.E."/>
        </authorList>
    </citation>
    <scope>NUCLEOTIDE SEQUENCE [LARGE SCALE GENOMIC DNA]</scope>
    <source>
        <strain evidence="2">Pbs1</strain>
    </source>
</reference>
<feature type="compositionally biased region" description="Basic and acidic residues" evidence="1">
    <location>
        <begin position="211"/>
        <end position="235"/>
    </location>
</feature>
<feature type="compositionally biased region" description="Basic and acidic residues" evidence="1">
    <location>
        <begin position="49"/>
        <end position="61"/>
    </location>
</feature>
<organism evidence="2 3">
    <name type="scientific">Peronospora belbahrii</name>
    <dbReference type="NCBI Taxonomy" id="622444"/>
    <lineage>
        <taxon>Eukaryota</taxon>
        <taxon>Sar</taxon>
        <taxon>Stramenopiles</taxon>
        <taxon>Oomycota</taxon>
        <taxon>Peronosporomycetes</taxon>
        <taxon>Peronosporales</taxon>
        <taxon>Peronosporaceae</taxon>
        <taxon>Peronospora</taxon>
    </lineage>
</organism>
<protein>
    <recommendedName>
        <fullName evidence="4">Chromo domain-containing protein</fullName>
    </recommendedName>
</protein>
<accession>A0ABN8D0P8</accession>
<evidence type="ECO:0008006" key="4">
    <source>
        <dbReference type="Google" id="ProtNLM"/>
    </source>
</evidence>